<sequence>MAKIQVKNPIVEIDGDEMTRIIWEWIRERLILPYLDIDLKYYDLSIQKRDETDDQITIDSANAIKEYGVGVKCATITPDEARVEEFDLKKMWKSPNGTIRNILGGVVFREPIVMKNVPRLVPGWTKPIVVGRHAFGDQYRATDFKVPGTGKLRLVFEGDDGTVIDEEVYQFPGAGVAMAMYNLDESIRDFARASLNYGVDRKWPVYLSTKNTIMKAYDGRFKDIFQEVFETEFEAKFKELGIEYQHRLIDDMVASALKWHGEFIWACKNYDGDVQSDTVAQGFGSLGLMTSVLMSPDGKTVEAEAAHGTVTRHYRQHQQGKATSTNPIASIFAWTRGLIYRGKFDDTPDVTKFGETLEKVCIDTVESGNMTKDLAILIGPDQDWMTTEQFFEAIRVNLEAEMGKQGLG</sequence>
<accession>A0A6G6Y558</accession>
<dbReference type="InterPro" id="IPR004790">
    <property type="entry name" value="Isocitrate_DH_NADP"/>
</dbReference>
<dbReference type="KEGG" id="spzr:G5C33_09785"/>
<name>A0A6G6Y558_9SPHN</name>
<evidence type="ECO:0000256" key="5">
    <source>
        <dbReference type="ARBA" id="ARBA00022723"/>
    </source>
</evidence>
<dbReference type="InterPro" id="IPR019818">
    <property type="entry name" value="IsoCit/isopropylmalate_DH_CS"/>
</dbReference>
<feature type="binding site" evidence="12">
    <location>
        <position position="132"/>
    </location>
    <ligand>
        <name>D-threo-isocitrate</name>
        <dbReference type="ChEBI" id="CHEBI:15562"/>
    </ligand>
</feature>
<dbReference type="Proteomes" id="UP000501568">
    <property type="component" value="Chromosome"/>
</dbReference>
<dbReference type="Pfam" id="PF00180">
    <property type="entry name" value="Iso_dh"/>
    <property type="match status" value="1"/>
</dbReference>
<evidence type="ECO:0000256" key="6">
    <source>
        <dbReference type="ARBA" id="ARBA00022842"/>
    </source>
</evidence>
<keyword evidence="7 10" id="KW-0521">NADP</keyword>
<evidence type="ECO:0000256" key="14">
    <source>
        <dbReference type="PIRSR" id="PIRSR000108-4"/>
    </source>
</evidence>
<comment type="cofactor">
    <cofactor evidence="10 13">
        <name>Mg(2+)</name>
        <dbReference type="ChEBI" id="CHEBI:18420"/>
    </cofactor>
    <cofactor evidence="10 13">
        <name>Mn(2+)</name>
        <dbReference type="ChEBI" id="CHEBI:29035"/>
    </cofactor>
    <text evidence="10 13">Binds 1 Mg(2+) or Mn(2+) ion per subunit.</text>
</comment>
<proteinExistence type="inferred from homology"/>
<dbReference type="PANTHER" id="PTHR11822">
    <property type="entry name" value="NADP-SPECIFIC ISOCITRATE DEHYDROGENASE"/>
    <property type="match status" value="1"/>
</dbReference>
<feature type="binding site" evidence="12">
    <location>
        <position position="109"/>
    </location>
    <ligand>
        <name>D-threo-isocitrate</name>
        <dbReference type="ChEBI" id="CHEBI:15562"/>
    </ligand>
</feature>
<feature type="binding site" evidence="14">
    <location>
        <begin position="308"/>
        <end position="313"/>
    </location>
    <ligand>
        <name>NADP(+)</name>
        <dbReference type="ChEBI" id="CHEBI:58349"/>
    </ligand>
</feature>
<comment type="similarity">
    <text evidence="2 10">Belongs to the isocitrate and isopropylmalate dehydrogenases family.</text>
</comment>
<dbReference type="NCBIfam" id="TIGR00127">
    <property type="entry name" value="nadp_idh_euk"/>
    <property type="match status" value="1"/>
</dbReference>
<feature type="site" description="Critical for catalysis" evidence="11">
    <location>
        <position position="210"/>
    </location>
</feature>
<evidence type="ECO:0000313" key="17">
    <source>
        <dbReference type="Proteomes" id="UP000501568"/>
    </source>
</evidence>
<evidence type="ECO:0000256" key="7">
    <source>
        <dbReference type="ARBA" id="ARBA00022857"/>
    </source>
</evidence>
<feature type="binding site" evidence="14">
    <location>
        <position position="258"/>
    </location>
    <ligand>
        <name>NADP(+)</name>
        <dbReference type="ChEBI" id="CHEBI:58349"/>
    </ligand>
</feature>
<feature type="binding site" evidence="12">
    <location>
        <begin position="94"/>
        <end position="100"/>
    </location>
    <ligand>
        <name>D-threo-isocitrate</name>
        <dbReference type="ChEBI" id="CHEBI:15562"/>
    </ligand>
</feature>
<evidence type="ECO:0000256" key="4">
    <source>
        <dbReference type="ARBA" id="ARBA00022532"/>
    </source>
</evidence>
<dbReference type="GO" id="GO:0000287">
    <property type="term" value="F:magnesium ion binding"/>
    <property type="evidence" value="ECO:0007669"/>
    <property type="project" value="InterPro"/>
</dbReference>
<dbReference type="GO" id="GO:0006102">
    <property type="term" value="P:isocitrate metabolic process"/>
    <property type="evidence" value="ECO:0007669"/>
    <property type="project" value="UniProtKB-UniRule"/>
</dbReference>
<dbReference type="RefSeq" id="WP_165327044.1">
    <property type="nucleotide sequence ID" value="NZ_CP049109.1"/>
</dbReference>
<dbReference type="GO" id="GO:0051287">
    <property type="term" value="F:NAD binding"/>
    <property type="evidence" value="ECO:0007669"/>
    <property type="project" value="InterPro"/>
</dbReference>
<keyword evidence="8 10" id="KW-0560">Oxidoreductase</keyword>
<feature type="binding site" evidence="12">
    <location>
        <position position="77"/>
    </location>
    <ligand>
        <name>D-threo-isocitrate</name>
        <dbReference type="ChEBI" id="CHEBI:15562"/>
    </ligand>
</feature>
<feature type="binding site" evidence="14">
    <location>
        <position position="326"/>
    </location>
    <ligand>
        <name>NADP(+)</name>
        <dbReference type="ChEBI" id="CHEBI:58349"/>
    </ligand>
</feature>
<evidence type="ECO:0000256" key="11">
    <source>
        <dbReference type="PIRSR" id="PIRSR000108-1"/>
    </source>
</evidence>
<comment type="cofactor">
    <cofactor evidence="1">
        <name>Mn(2+)</name>
        <dbReference type="ChEBI" id="CHEBI:29035"/>
    </cofactor>
</comment>
<keyword evidence="5 10" id="KW-0479">Metal-binding</keyword>
<dbReference type="InterPro" id="IPR024084">
    <property type="entry name" value="IsoPropMal-DH-like_dom"/>
</dbReference>
<keyword evidence="4 10" id="KW-0816">Tricarboxylic acid cycle</keyword>
<feature type="binding site" evidence="14">
    <location>
        <position position="82"/>
    </location>
    <ligand>
        <name>NADP(+)</name>
        <dbReference type="ChEBI" id="CHEBI:58349"/>
    </ligand>
</feature>
<keyword evidence="3" id="KW-0329">Glyoxylate bypass</keyword>
<keyword evidence="9 10" id="KW-0464">Manganese</keyword>
<dbReference type="GO" id="GO:0004450">
    <property type="term" value="F:isocitrate dehydrogenase (NADP+) activity"/>
    <property type="evidence" value="ECO:0007669"/>
    <property type="project" value="UniProtKB-UniRule"/>
</dbReference>
<dbReference type="EMBL" id="CP049109">
    <property type="protein sequence ID" value="QIG80040.1"/>
    <property type="molecule type" value="Genomic_DNA"/>
</dbReference>
<dbReference type="SMART" id="SM01329">
    <property type="entry name" value="Iso_dh"/>
    <property type="match status" value="1"/>
</dbReference>
<dbReference type="PIRSF" id="PIRSF000108">
    <property type="entry name" value="IDH_NADP"/>
    <property type="match status" value="1"/>
</dbReference>
<dbReference type="GO" id="GO:0006097">
    <property type="term" value="P:glyoxylate cycle"/>
    <property type="evidence" value="ECO:0007669"/>
    <property type="project" value="UniProtKB-KW"/>
</dbReference>
<evidence type="ECO:0000256" key="2">
    <source>
        <dbReference type="ARBA" id="ARBA00007769"/>
    </source>
</evidence>
<organism evidence="16 17">
    <name type="scientific">Stakelama tenebrarum</name>
    <dbReference type="NCBI Taxonomy" id="2711215"/>
    <lineage>
        <taxon>Bacteria</taxon>
        <taxon>Pseudomonadati</taxon>
        <taxon>Pseudomonadota</taxon>
        <taxon>Alphaproteobacteria</taxon>
        <taxon>Sphingomonadales</taxon>
        <taxon>Sphingomonadaceae</taxon>
        <taxon>Stakelama</taxon>
    </lineage>
</organism>
<feature type="domain" description="Isopropylmalate dehydrogenase-like" evidence="15">
    <location>
        <begin position="9"/>
        <end position="394"/>
    </location>
</feature>
<keyword evidence="17" id="KW-1185">Reference proteome</keyword>
<dbReference type="PANTHER" id="PTHR11822:SF21">
    <property type="entry name" value="ISOCITRATE DEHYDROGENASE [NADP], MITOCHONDRIAL"/>
    <property type="match status" value="1"/>
</dbReference>
<evidence type="ECO:0000313" key="16">
    <source>
        <dbReference type="EMBL" id="QIG80040.1"/>
    </source>
</evidence>
<evidence type="ECO:0000256" key="12">
    <source>
        <dbReference type="PIRSR" id="PIRSR000108-2"/>
    </source>
</evidence>
<feature type="site" description="Critical for catalysis" evidence="11">
    <location>
        <position position="139"/>
    </location>
</feature>
<evidence type="ECO:0000256" key="9">
    <source>
        <dbReference type="ARBA" id="ARBA00023211"/>
    </source>
</evidence>
<evidence type="ECO:0000256" key="10">
    <source>
        <dbReference type="PIRNR" id="PIRNR000108"/>
    </source>
</evidence>
<feature type="binding site" evidence="13">
    <location>
        <position position="250"/>
    </location>
    <ligand>
        <name>Mn(2+)</name>
        <dbReference type="ChEBI" id="CHEBI:29035"/>
    </ligand>
</feature>
<evidence type="ECO:0000256" key="8">
    <source>
        <dbReference type="ARBA" id="ARBA00023002"/>
    </source>
</evidence>
<dbReference type="AlphaFoldDB" id="A0A6G6Y558"/>
<dbReference type="FunFam" id="3.40.718.10:FF:000002">
    <property type="entry name" value="Isocitrate dehydrogenase [NADP]"/>
    <property type="match status" value="1"/>
</dbReference>
<evidence type="ECO:0000256" key="3">
    <source>
        <dbReference type="ARBA" id="ARBA00022435"/>
    </source>
</evidence>
<comment type="catalytic activity">
    <reaction evidence="10">
        <text>D-threo-isocitrate + NADP(+) = 2-oxoglutarate + CO2 + NADPH</text>
        <dbReference type="Rhea" id="RHEA:19629"/>
        <dbReference type="ChEBI" id="CHEBI:15562"/>
        <dbReference type="ChEBI" id="CHEBI:16526"/>
        <dbReference type="ChEBI" id="CHEBI:16810"/>
        <dbReference type="ChEBI" id="CHEBI:57783"/>
        <dbReference type="ChEBI" id="CHEBI:58349"/>
        <dbReference type="EC" id="1.1.1.42"/>
    </reaction>
</comment>
<dbReference type="Gene3D" id="3.40.718.10">
    <property type="entry name" value="Isopropylmalate Dehydrogenase"/>
    <property type="match status" value="1"/>
</dbReference>
<evidence type="ECO:0000259" key="15">
    <source>
        <dbReference type="SMART" id="SM01329"/>
    </source>
</evidence>
<evidence type="ECO:0000256" key="13">
    <source>
        <dbReference type="PIRSR" id="PIRSR000108-3"/>
    </source>
</evidence>
<dbReference type="SUPFAM" id="SSF53659">
    <property type="entry name" value="Isocitrate/Isopropylmalate dehydrogenase-like"/>
    <property type="match status" value="1"/>
</dbReference>
<keyword evidence="6 10" id="KW-0460">Magnesium</keyword>
<dbReference type="GO" id="GO:0006099">
    <property type="term" value="P:tricarboxylic acid cycle"/>
    <property type="evidence" value="ECO:0007669"/>
    <property type="project" value="UniProtKB-KW"/>
</dbReference>
<feature type="binding site" evidence="14">
    <location>
        <begin position="75"/>
        <end position="77"/>
    </location>
    <ligand>
        <name>NADP(+)</name>
        <dbReference type="ChEBI" id="CHEBI:58349"/>
    </ligand>
</feature>
<reference evidence="16 17" key="1">
    <citation type="submission" date="2020-02" db="EMBL/GenBank/DDBJ databases">
        <authorList>
            <person name="Zheng R.K."/>
            <person name="Sun C.M."/>
        </authorList>
    </citation>
    <scope>NUCLEOTIDE SEQUENCE [LARGE SCALE GENOMIC DNA]</scope>
    <source>
        <strain evidence="17">zrk23</strain>
    </source>
</reference>
<dbReference type="PROSITE" id="PS00470">
    <property type="entry name" value="IDH_IMDH"/>
    <property type="match status" value="1"/>
</dbReference>
<evidence type="ECO:0000256" key="1">
    <source>
        <dbReference type="ARBA" id="ARBA00001936"/>
    </source>
</evidence>
<protein>
    <recommendedName>
        <fullName evidence="10">Isocitrate dehydrogenase [NADP]</fullName>
        <ecNumber evidence="10">1.1.1.42</ecNumber>
    </recommendedName>
</protein>
<feature type="binding site" evidence="13">
    <location>
        <position position="273"/>
    </location>
    <ligand>
        <name>Mn(2+)</name>
        <dbReference type="ChEBI" id="CHEBI:29035"/>
    </ligand>
</feature>
<dbReference type="NCBIfam" id="NF006156">
    <property type="entry name" value="PRK08299.1"/>
    <property type="match status" value="1"/>
</dbReference>
<dbReference type="EC" id="1.1.1.42" evidence="10"/>
<gene>
    <name evidence="16" type="ORF">G5C33_09785</name>
</gene>